<dbReference type="InterPro" id="IPR001509">
    <property type="entry name" value="Epimerase_deHydtase"/>
</dbReference>
<feature type="site" description="Important for catalytic activity" evidence="5">
    <location>
        <position position="110"/>
    </location>
</feature>
<sequence length="336" mass="37819">MSFWTNKKVLITGGAGFLGSFVVEKLKARGVTDIGIPRSKEYDLVESDACKRLYKDTKPDIVIHLAAKVGGIGANRSNPGKFFYDNLMMGVQMMEEGRRSGIEKFVTIGTICAYPKFTPVPFKEEDLWNGYPEETNAPYGLAKKILLVQSQAYRQQYGFNAIYLLPVNLYGPGDNFDLDTSHVIPALIRKCAEARYSEVKAEVKDKVESSEPALPQPQPQPQPSIIVWGTGKPTREFLYVEDAAEGILLAAERYNKPEPVNLGAGFEISIKDLMDLIARFMNFKGRIIWDTSKPDGQPRRKLDTSRAYEEFGFKAKIPLEEGLKRTITWYRENIGK</sequence>
<feature type="binding site" evidence="5">
    <location>
        <begin position="13"/>
        <end position="19"/>
    </location>
    <ligand>
        <name>NADP(+)</name>
        <dbReference type="ChEBI" id="CHEBI:58349"/>
    </ligand>
</feature>
<dbReference type="InterPro" id="IPR036291">
    <property type="entry name" value="NAD(P)-bd_dom_sf"/>
</dbReference>
<dbReference type="HAMAP" id="MF_00956">
    <property type="entry name" value="GDP_fucose_synth"/>
    <property type="match status" value="1"/>
</dbReference>
<name>A0A533QC08_9BACT</name>
<evidence type="ECO:0000256" key="5">
    <source>
        <dbReference type="HAMAP-Rule" id="MF_00956"/>
    </source>
</evidence>
<dbReference type="InterPro" id="IPR028614">
    <property type="entry name" value="GDP_fucose/colitose_synth"/>
</dbReference>
<evidence type="ECO:0000256" key="1">
    <source>
        <dbReference type="ARBA" id="ARBA00005959"/>
    </source>
</evidence>
<dbReference type="PANTHER" id="PTHR43238:SF1">
    <property type="entry name" value="GDP-L-FUCOSE SYNTHASE"/>
    <property type="match status" value="1"/>
</dbReference>
<evidence type="ECO:0000256" key="4">
    <source>
        <dbReference type="ARBA" id="ARBA00023235"/>
    </source>
</evidence>
<evidence type="ECO:0000313" key="9">
    <source>
        <dbReference type="Proteomes" id="UP000319783"/>
    </source>
</evidence>
<dbReference type="Proteomes" id="UP000319783">
    <property type="component" value="Unassembled WGS sequence"/>
</dbReference>
<keyword evidence="3 5" id="KW-0560">Oxidoreductase</keyword>
<keyword evidence="5" id="KW-0511">Multifunctional enzyme</keyword>
<evidence type="ECO:0000256" key="6">
    <source>
        <dbReference type="SAM" id="MobiDB-lite"/>
    </source>
</evidence>
<keyword evidence="2 5" id="KW-0521">NADP</keyword>
<feature type="region of interest" description="Disordered" evidence="6">
    <location>
        <begin position="207"/>
        <end position="226"/>
    </location>
</feature>
<comment type="function">
    <text evidence="5">Catalyzes the two-step NADP-dependent conversion of GDP-4-dehydro-6-deoxy-D-mannose to GDP-fucose, involving an epimerase and a reductase reaction.</text>
</comment>
<gene>
    <name evidence="5" type="primary">fcl</name>
    <name evidence="8" type="ORF">JETT_1508</name>
</gene>
<organism evidence="8 9">
    <name type="scientific">Candidatus Jettenia ecosi</name>
    <dbReference type="NCBI Taxonomy" id="2494326"/>
    <lineage>
        <taxon>Bacteria</taxon>
        <taxon>Pseudomonadati</taxon>
        <taxon>Planctomycetota</taxon>
        <taxon>Candidatus Brocadiia</taxon>
        <taxon>Candidatus Brocadiales</taxon>
        <taxon>Candidatus Brocadiaceae</taxon>
        <taxon>Candidatus Jettenia</taxon>
    </lineage>
</organism>
<dbReference type="Gene3D" id="3.90.25.10">
    <property type="entry name" value="UDP-galactose 4-epimerase, domain 1"/>
    <property type="match status" value="1"/>
</dbReference>
<dbReference type="AlphaFoldDB" id="A0A533QC08"/>
<dbReference type="GO" id="GO:0016853">
    <property type="term" value="F:isomerase activity"/>
    <property type="evidence" value="ECO:0007669"/>
    <property type="project" value="UniProtKB-KW"/>
</dbReference>
<comment type="similarity">
    <text evidence="1 5">Belongs to the NAD(P)-dependent epimerase/dehydratase family. Fucose synthase subfamily.</text>
</comment>
<feature type="binding site" evidence="5">
    <location>
        <begin position="166"/>
        <end position="169"/>
    </location>
    <ligand>
        <name>NADP(+)</name>
        <dbReference type="ChEBI" id="CHEBI:58349"/>
    </ligand>
</feature>
<evidence type="ECO:0000313" key="8">
    <source>
        <dbReference type="EMBL" id="TLD42265.1"/>
    </source>
</evidence>
<comment type="caution">
    <text evidence="5">Lacks conserved residue(s) required for the propagation of feature annotation.</text>
</comment>
<feature type="site" description="Important for catalytic activity" evidence="5">
    <location>
        <position position="112"/>
    </location>
</feature>
<dbReference type="Pfam" id="PF01370">
    <property type="entry name" value="Epimerase"/>
    <property type="match status" value="1"/>
</dbReference>
<accession>A0A533QC08</accession>
<feature type="binding site" evidence="5">
    <location>
        <position position="182"/>
    </location>
    <ligand>
        <name>NADP(+)</name>
        <dbReference type="ChEBI" id="CHEBI:58349"/>
    </ligand>
</feature>
<dbReference type="PANTHER" id="PTHR43238">
    <property type="entry name" value="GDP-L-FUCOSE SYNTHASE"/>
    <property type="match status" value="1"/>
</dbReference>
<feature type="domain" description="NAD-dependent epimerase/dehydratase" evidence="7">
    <location>
        <begin position="9"/>
        <end position="263"/>
    </location>
</feature>
<dbReference type="UniPathway" id="UPA00128">
    <property type="reaction ID" value="UER00191"/>
</dbReference>
<feature type="active site" description="Proton donor/acceptor" evidence="5">
    <location>
        <position position="139"/>
    </location>
</feature>
<dbReference type="SUPFAM" id="SSF51735">
    <property type="entry name" value="NAD(P)-binding Rossmann-fold domains"/>
    <property type="match status" value="1"/>
</dbReference>
<comment type="caution">
    <text evidence="8">The sequence shown here is derived from an EMBL/GenBank/DDBJ whole genome shotgun (WGS) entry which is preliminary data.</text>
</comment>
<feature type="binding site" evidence="5">
    <location>
        <position position="228"/>
    </location>
    <ligand>
        <name>substrate</name>
    </ligand>
</feature>
<dbReference type="GO" id="GO:0042351">
    <property type="term" value="P:'de novo' GDP-L-fucose biosynthetic process"/>
    <property type="evidence" value="ECO:0007669"/>
    <property type="project" value="UniProtKB-UniRule"/>
</dbReference>
<keyword evidence="4 5" id="KW-0413">Isomerase</keyword>
<reference evidence="8 9" key="1">
    <citation type="submission" date="2019-04" db="EMBL/GenBank/DDBJ databases">
        <title>Genome of a novel bacterium Candidatus Jettenia ecosi reconstructed from metagenome of an anammox bioreactor.</title>
        <authorList>
            <person name="Mardanov A.V."/>
            <person name="Beletsky A.V."/>
            <person name="Ravin N.V."/>
            <person name="Botchkova E.A."/>
            <person name="Litti Y.V."/>
            <person name="Nozhevnikova A.N."/>
        </authorList>
    </citation>
    <scope>NUCLEOTIDE SEQUENCE [LARGE SCALE GENOMIC DNA]</scope>
    <source>
        <strain evidence="8">J2</strain>
    </source>
</reference>
<dbReference type="GO" id="GO:0050577">
    <property type="term" value="F:GDP-L-fucose synthase activity"/>
    <property type="evidence" value="ECO:0007669"/>
    <property type="project" value="UniProtKB-UniRule"/>
</dbReference>
<comment type="pathway">
    <text evidence="5">Nucleotide-sugar biosynthesis; GDP-L-fucose biosynthesis via de novo pathway; GDP-L-fucose from GDP-alpha-D-mannose: step 2/2.</text>
</comment>
<feature type="binding site" evidence="5">
    <location>
        <position position="235"/>
    </location>
    <ligand>
        <name>substrate</name>
    </ligand>
</feature>
<dbReference type="GO" id="GO:0070401">
    <property type="term" value="F:NADP+ binding"/>
    <property type="evidence" value="ECO:0007669"/>
    <property type="project" value="UniProtKB-UniRule"/>
</dbReference>
<protein>
    <recommendedName>
        <fullName evidence="5">GDP-L-fucose synthase</fullName>
        <ecNumber evidence="5">1.1.1.271</ecNumber>
    </recommendedName>
    <alternativeName>
        <fullName evidence="5">GDP-4-keto-6-deoxy-D-mannose-3,5-epimerase-4-reductase</fullName>
    </alternativeName>
</protein>
<feature type="binding site" evidence="5">
    <location>
        <position position="295"/>
    </location>
    <ligand>
        <name>substrate</name>
    </ligand>
</feature>
<evidence type="ECO:0000256" key="2">
    <source>
        <dbReference type="ARBA" id="ARBA00022857"/>
    </source>
</evidence>
<comment type="catalytic activity">
    <reaction evidence="5">
        <text>GDP-beta-L-fucose + NADP(+) = GDP-4-dehydro-alpha-D-rhamnose + NADPH + H(+)</text>
        <dbReference type="Rhea" id="RHEA:18885"/>
        <dbReference type="ChEBI" id="CHEBI:15378"/>
        <dbReference type="ChEBI" id="CHEBI:57273"/>
        <dbReference type="ChEBI" id="CHEBI:57783"/>
        <dbReference type="ChEBI" id="CHEBI:57964"/>
        <dbReference type="ChEBI" id="CHEBI:58349"/>
        <dbReference type="EC" id="1.1.1.271"/>
    </reaction>
</comment>
<evidence type="ECO:0000259" key="7">
    <source>
        <dbReference type="Pfam" id="PF01370"/>
    </source>
</evidence>
<proteinExistence type="inferred from homology"/>
<dbReference type="EMBL" id="SULG01000024">
    <property type="protein sequence ID" value="TLD42265.1"/>
    <property type="molecule type" value="Genomic_DNA"/>
</dbReference>
<dbReference type="EC" id="1.1.1.271" evidence="5"/>
<feature type="binding site" evidence="5">
    <location>
        <position position="143"/>
    </location>
    <ligand>
        <name>NADP(+)</name>
        <dbReference type="ChEBI" id="CHEBI:58349"/>
    </ligand>
</feature>
<dbReference type="Gene3D" id="3.40.50.720">
    <property type="entry name" value="NAD(P)-binding Rossmann-like Domain"/>
    <property type="match status" value="1"/>
</dbReference>
<evidence type="ECO:0000256" key="3">
    <source>
        <dbReference type="ARBA" id="ARBA00023002"/>
    </source>
</evidence>
<feature type="binding site" evidence="5">
    <location>
        <position position="190"/>
    </location>
    <ligand>
        <name>substrate</name>
    </ligand>
</feature>
<dbReference type="CDD" id="cd05239">
    <property type="entry name" value="GDP_FS_SDR_e"/>
    <property type="match status" value="1"/>
</dbReference>